<gene>
    <name evidence="2" type="ORF">ACFQ47_00225</name>
</gene>
<name>A0ABW4CLA4_9LACO</name>
<dbReference type="Proteomes" id="UP001597192">
    <property type="component" value="Unassembled WGS sequence"/>
</dbReference>
<organism evidence="2 3">
    <name type="scientific">Lacticaseibacillus yichunensis</name>
    <dbReference type="NCBI Taxonomy" id="2486015"/>
    <lineage>
        <taxon>Bacteria</taxon>
        <taxon>Bacillati</taxon>
        <taxon>Bacillota</taxon>
        <taxon>Bacilli</taxon>
        <taxon>Lactobacillales</taxon>
        <taxon>Lactobacillaceae</taxon>
        <taxon>Lacticaseibacillus</taxon>
    </lineage>
</organism>
<evidence type="ECO:0000313" key="2">
    <source>
        <dbReference type="EMBL" id="MFD1431132.1"/>
    </source>
</evidence>
<dbReference type="InterPro" id="IPR036165">
    <property type="entry name" value="YefM-like_sf"/>
</dbReference>
<dbReference type="Gene3D" id="3.40.1620.10">
    <property type="entry name" value="YefM-like domain"/>
    <property type="match status" value="1"/>
</dbReference>
<comment type="similarity">
    <text evidence="1">Belongs to the phD/YefM antitoxin family.</text>
</comment>
<protein>
    <submittedName>
        <fullName evidence="2">Type II toxin-antitoxin system Phd/YefM family antitoxin</fullName>
    </submittedName>
</protein>
<proteinExistence type="inferred from homology"/>
<reference evidence="3" key="1">
    <citation type="journal article" date="2019" name="Int. J. Syst. Evol. Microbiol.">
        <title>The Global Catalogue of Microorganisms (GCM) 10K type strain sequencing project: providing services to taxonomists for standard genome sequencing and annotation.</title>
        <authorList>
            <consortium name="The Broad Institute Genomics Platform"/>
            <consortium name="The Broad Institute Genome Sequencing Center for Infectious Disease"/>
            <person name="Wu L."/>
            <person name="Ma J."/>
        </authorList>
    </citation>
    <scope>NUCLEOTIDE SEQUENCE [LARGE SCALE GENOMIC DNA]</scope>
    <source>
        <strain evidence="3">CCM 8947</strain>
    </source>
</reference>
<comment type="caution">
    <text evidence="2">The sequence shown here is derived from an EMBL/GenBank/DDBJ whole genome shotgun (WGS) entry which is preliminary data.</text>
</comment>
<keyword evidence="3" id="KW-1185">Reference proteome</keyword>
<evidence type="ECO:0000313" key="3">
    <source>
        <dbReference type="Proteomes" id="UP001597192"/>
    </source>
</evidence>
<dbReference type="EMBL" id="JBHTOG010000002">
    <property type="protein sequence ID" value="MFD1431132.1"/>
    <property type="molecule type" value="Genomic_DNA"/>
</dbReference>
<sequence length="86" mass="10043">MMETYTPTNLRKNLFEILSQVSEENKSYEITLKQPSGPNKGVIMISKERYEQLEELDFLEKTGTLDMVLERMAKEKPDDFTDSDAY</sequence>
<dbReference type="SUPFAM" id="SSF143120">
    <property type="entry name" value="YefM-like"/>
    <property type="match status" value="1"/>
</dbReference>
<accession>A0ABW4CLA4</accession>
<dbReference type="RefSeq" id="WP_379897139.1">
    <property type="nucleotide sequence ID" value="NZ_JBHTOG010000002.1"/>
</dbReference>
<evidence type="ECO:0000256" key="1">
    <source>
        <dbReference type="ARBA" id="ARBA00009981"/>
    </source>
</evidence>